<gene>
    <name evidence="1" type="ORF">C7440_0220</name>
</gene>
<dbReference type="Proteomes" id="UP000246145">
    <property type="component" value="Unassembled WGS sequence"/>
</dbReference>
<keyword evidence="2" id="KW-1185">Reference proteome</keyword>
<dbReference type="AlphaFoldDB" id="A0A2U1CPL8"/>
<accession>A0A2U1CPL8</accession>
<evidence type="ECO:0000313" key="2">
    <source>
        <dbReference type="Proteomes" id="UP000246145"/>
    </source>
</evidence>
<comment type="caution">
    <text evidence="1">The sequence shown here is derived from an EMBL/GenBank/DDBJ whole genome shotgun (WGS) entry which is preliminary data.</text>
</comment>
<name>A0A2U1CPL8_9BURK</name>
<dbReference type="EMBL" id="QEKO01000001">
    <property type="protein sequence ID" value="PVY67837.1"/>
    <property type="molecule type" value="Genomic_DNA"/>
</dbReference>
<evidence type="ECO:0000313" key="1">
    <source>
        <dbReference type="EMBL" id="PVY67837.1"/>
    </source>
</evidence>
<proteinExistence type="predicted"/>
<reference evidence="1 2" key="1">
    <citation type="submission" date="2018-04" db="EMBL/GenBank/DDBJ databases">
        <title>Genomic Encyclopedia of Type Strains, Phase IV (KMG-IV): sequencing the most valuable type-strain genomes for metagenomic binning, comparative biology and taxonomic classification.</title>
        <authorList>
            <person name="Goeker M."/>
        </authorList>
    </citation>
    <scope>NUCLEOTIDE SEQUENCE [LARGE SCALE GENOMIC DNA]</scope>
    <source>
        <strain evidence="1 2">DSM 10065</strain>
    </source>
</reference>
<organism evidence="1 2">
    <name type="scientific">Pusillimonas noertemannii</name>
    <dbReference type="NCBI Taxonomy" id="305977"/>
    <lineage>
        <taxon>Bacteria</taxon>
        <taxon>Pseudomonadati</taxon>
        <taxon>Pseudomonadota</taxon>
        <taxon>Betaproteobacteria</taxon>
        <taxon>Burkholderiales</taxon>
        <taxon>Alcaligenaceae</taxon>
        <taxon>Pusillimonas</taxon>
    </lineage>
</organism>
<protein>
    <submittedName>
        <fullName evidence="1">Uncharacterized protein</fullName>
    </submittedName>
</protein>
<sequence>MPAGGLHARQGVINHEHRNKLMKRDIKRFGLALAIAALCHSAAAADLKISALAADSTELDLFSPAADGAYIKSVDQSALKFPIAILEDRNGGFVVRLDGKKYYVNASDVVANNAYDVTAGCDNTFTTELVGATRGIAGKGC</sequence>
<dbReference type="STRING" id="1231391.GCA_000308195_01404"/>